<comment type="subunit">
    <text evidence="1">Component of the SCF-type E3 ligase complex.</text>
</comment>
<gene>
    <name evidence="5" type="primary">LOC113847653</name>
</gene>
<sequence>MIPKRGRIYQTPKHHIIIYQFFISHSIIIVSKKMANNEKNELREKDGSCSFMDFPDDVLVCILSFLGPTEIATFGCTSKRFVSLCGSDSRVWFSMCERRWGSKTSIAKWGKGKISYRILYNTLHDWENLLGFWRRSGDGTPSLLFFEWGPSFLAASRVSPSKSGAYDVTKAPFLWMTLSQEGHVVCFLDPHGRVDFSPNVDLGFSEVQALLVPVSVSFMGKTHVVVEESAFRRSSSSVNLCGGEDCGGEDGVGGGESGSPGSLPDRLMSEIYQHFANRTSPGSDKSRRQRRREKERLARRKWETQHFVKIVNCSPTPSRPLQGLWKMSDGGALQVVVRMNSILSSLLSLLQGICDDMSLAFYLVAYDDIGGIACRRIGDHPEHFSSYGPVFWTSDTTFLESPFSLEEESLYDSRIHLRPLQPPDNDIHEQFSLSDDEVVDRIQQFHLSDNEVVNRILHISSSYDLFSPELAGTINPRSAEGRIWQYQNGTFGFGFLRDNFVIDMKHIVDNGCLVDTVNTSAD</sequence>
<organism evidence="4 5">
    <name type="scientific">Abrus precatorius</name>
    <name type="common">Indian licorice</name>
    <name type="synonym">Glycine abrus</name>
    <dbReference type="NCBI Taxonomy" id="3816"/>
    <lineage>
        <taxon>Eukaryota</taxon>
        <taxon>Viridiplantae</taxon>
        <taxon>Streptophyta</taxon>
        <taxon>Embryophyta</taxon>
        <taxon>Tracheophyta</taxon>
        <taxon>Spermatophyta</taxon>
        <taxon>Magnoliopsida</taxon>
        <taxon>eudicotyledons</taxon>
        <taxon>Gunneridae</taxon>
        <taxon>Pentapetalae</taxon>
        <taxon>rosids</taxon>
        <taxon>fabids</taxon>
        <taxon>Fabales</taxon>
        <taxon>Fabaceae</taxon>
        <taxon>Papilionoideae</taxon>
        <taxon>50 kb inversion clade</taxon>
        <taxon>NPAAA clade</taxon>
        <taxon>indigoferoid/millettioid clade</taxon>
        <taxon>Abreae</taxon>
        <taxon>Abrus</taxon>
    </lineage>
</organism>
<comment type="subcellular location">
    <subcellularLocation>
        <location evidence="1">Nucleus</location>
    </subcellularLocation>
</comment>
<dbReference type="InterPro" id="IPR036047">
    <property type="entry name" value="F-box-like_dom_sf"/>
</dbReference>
<dbReference type="Gene3D" id="1.20.1280.50">
    <property type="match status" value="1"/>
</dbReference>
<keyword evidence="1" id="KW-0833">Ubl conjugation pathway</keyword>
<dbReference type="GO" id="GO:0019005">
    <property type="term" value="C:SCF ubiquitin ligase complex"/>
    <property type="evidence" value="ECO:0007669"/>
    <property type="project" value="UniProtKB-UniRule"/>
</dbReference>
<dbReference type="PROSITE" id="PS50181">
    <property type="entry name" value="FBOX"/>
    <property type="match status" value="1"/>
</dbReference>
<evidence type="ECO:0000259" key="3">
    <source>
        <dbReference type="PROSITE" id="PS50181"/>
    </source>
</evidence>
<comment type="pathway">
    <text evidence="1">Protein modification; protein ubiquitination.</text>
</comment>
<dbReference type="CDD" id="cd09917">
    <property type="entry name" value="F-box_SF"/>
    <property type="match status" value="1"/>
</dbReference>
<keyword evidence="4" id="KW-1185">Reference proteome</keyword>
<evidence type="ECO:0000313" key="5">
    <source>
        <dbReference type="RefSeq" id="XP_027332685.1"/>
    </source>
</evidence>
<dbReference type="GO" id="GO:0016567">
    <property type="term" value="P:protein ubiquitination"/>
    <property type="evidence" value="ECO:0007669"/>
    <property type="project" value="UniProtKB-UniRule"/>
</dbReference>
<dbReference type="GO" id="GO:0009740">
    <property type="term" value="P:gibberellic acid mediated signaling pathway"/>
    <property type="evidence" value="ECO:0007669"/>
    <property type="project" value="TreeGrafter"/>
</dbReference>
<dbReference type="GO" id="GO:0005737">
    <property type="term" value="C:cytoplasm"/>
    <property type="evidence" value="ECO:0007669"/>
    <property type="project" value="TreeGrafter"/>
</dbReference>
<dbReference type="SMART" id="SM00256">
    <property type="entry name" value="FBOX"/>
    <property type="match status" value="1"/>
</dbReference>
<feature type="region of interest" description="Disordered" evidence="2">
    <location>
        <begin position="277"/>
        <end position="296"/>
    </location>
</feature>
<dbReference type="SUPFAM" id="SSF81383">
    <property type="entry name" value="F-box domain"/>
    <property type="match status" value="1"/>
</dbReference>
<dbReference type="AlphaFoldDB" id="A0A8B8JMJ2"/>
<keyword evidence="1" id="KW-0539">Nucleus</keyword>
<dbReference type="GO" id="GO:0005634">
    <property type="term" value="C:nucleus"/>
    <property type="evidence" value="ECO:0007669"/>
    <property type="project" value="UniProtKB-SubCell"/>
</dbReference>
<comment type="function">
    <text evidence="1">Acts as a component of a SCF E3 ubiquitin ligase complexes.</text>
</comment>
<proteinExistence type="predicted"/>
<evidence type="ECO:0000256" key="2">
    <source>
        <dbReference type="SAM" id="MobiDB-lite"/>
    </source>
</evidence>
<dbReference type="GeneID" id="113847653"/>
<evidence type="ECO:0000256" key="1">
    <source>
        <dbReference type="RuleBase" id="RU369085"/>
    </source>
</evidence>
<accession>A0A8B8JMJ2</accession>
<dbReference type="Pfam" id="PF12937">
    <property type="entry name" value="F-box-like"/>
    <property type="match status" value="1"/>
</dbReference>
<dbReference type="KEGG" id="aprc:113847653"/>
<dbReference type="PANTHER" id="PTHR12874">
    <property type="entry name" value="F-BOX ONLY PROTEIN 48-RELATED"/>
    <property type="match status" value="1"/>
</dbReference>
<dbReference type="GO" id="GO:0031146">
    <property type="term" value="P:SCF-dependent proteasomal ubiquitin-dependent protein catabolic process"/>
    <property type="evidence" value="ECO:0007669"/>
    <property type="project" value="UniProtKB-UniRule"/>
</dbReference>
<protein>
    <recommendedName>
        <fullName evidence="1">F-box protein</fullName>
    </recommendedName>
</protein>
<feature type="domain" description="F-box" evidence="3">
    <location>
        <begin position="48"/>
        <end position="95"/>
    </location>
</feature>
<dbReference type="InterPro" id="IPR001810">
    <property type="entry name" value="F-box_dom"/>
</dbReference>
<reference evidence="4" key="1">
    <citation type="journal article" date="2019" name="Toxins">
        <title>Detection of Abrin-Like and Prepropulchellin-Like Toxin Genes and Transcripts Using Whole Genome Sequencing and Full-Length Transcript Sequencing of Abrus precatorius.</title>
        <authorList>
            <person name="Hovde B.T."/>
            <person name="Daligault H.E."/>
            <person name="Hanschen E.R."/>
            <person name="Kunde Y.A."/>
            <person name="Johnson M.B."/>
            <person name="Starkenburg S.R."/>
            <person name="Johnson S.L."/>
        </authorList>
    </citation>
    <scope>NUCLEOTIDE SEQUENCE [LARGE SCALE GENOMIC DNA]</scope>
</reference>
<name>A0A8B8JMJ2_ABRPR</name>
<dbReference type="Proteomes" id="UP000694853">
    <property type="component" value="Unplaced"/>
</dbReference>
<reference evidence="5" key="2">
    <citation type="submission" date="2025-08" db="UniProtKB">
        <authorList>
            <consortium name="RefSeq"/>
        </authorList>
    </citation>
    <scope>IDENTIFICATION</scope>
    <source>
        <tissue evidence="5">Young leaves</tissue>
    </source>
</reference>
<dbReference type="RefSeq" id="XP_027332685.1">
    <property type="nucleotide sequence ID" value="XM_027476884.1"/>
</dbReference>
<dbReference type="PANTHER" id="PTHR12874:SF28">
    <property type="entry name" value="F-BOX PROTEIN"/>
    <property type="match status" value="1"/>
</dbReference>
<evidence type="ECO:0000313" key="4">
    <source>
        <dbReference type="Proteomes" id="UP000694853"/>
    </source>
</evidence>
<dbReference type="OrthoDB" id="1924875at2759"/>